<protein>
    <submittedName>
        <fullName evidence="2">Oxysterol-binding protein</fullName>
    </submittedName>
</protein>
<gene>
    <name evidence="2" type="ORF">ElyMa_001239500</name>
</gene>
<evidence type="ECO:0000313" key="3">
    <source>
        <dbReference type="Proteomes" id="UP000762676"/>
    </source>
</evidence>
<proteinExistence type="predicted"/>
<evidence type="ECO:0000256" key="1">
    <source>
        <dbReference type="SAM" id="MobiDB-lite"/>
    </source>
</evidence>
<dbReference type="AlphaFoldDB" id="A0AAV4IDF7"/>
<feature type="non-terminal residue" evidence="2">
    <location>
        <position position="120"/>
    </location>
</feature>
<feature type="compositionally biased region" description="Low complexity" evidence="1">
    <location>
        <begin position="65"/>
        <end position="77"/>
    </location>
</feature>
<dbReference type="EMBL" id="BMAT01002448">
    <property type="protein sequence ID" value="GFS07032.1"/>
    <property type="molecule type" value="Genomic_DNA"/>
</dbReference>
<reference evidence="2 3" key="1">
    <citation type="journal article" date="2021" name="Elife">
        <title>Chloroplast acquisition without the gene transfer in kleptoplastic sea slugs, Plakobranchus ocellatus.</title>
        <authorList>
            <person name="Maeda T."/>
            <person name="Takahashi S."/>
            <person name="Yoshida T."/>
            <person name="Shimamura S."/>
            <person name="Takaki Y."/>
            <person name="Nagai Y."/>
            <person name="Toyoda A."/>
            <person name="Suzuki Y."/>
            <person name="Arimoto A."/>
            <person name="Ishii H."/>
            <person name="Satoh N."/>
            <person name="Nishiyama T."/>
            <person name="Hasebe M."/>
            <person name="Maruyama T."/>
            <person name="Minagawa J."/>
            <person name="Obokata J."/>
            <person name="Shigenobu S."/>
        </authorList>
    </citation>
    <scope>NUCLEOTIDE SEQUENCE [LARGE SCALE GENOMIC DNA]</scope>
</reference>
<name>A0AAV4IDF7_9GAST</name>
<organism evidence="2 3">
    <name type="scientific">Elysia marginata</name>
    <dbReference type="NCBI Taxonomy" id="1093978"/>
    <lineage>
        <taxon>Eukaryota</taxon>
        <taxon>Metazoa</taxon>
        <taxon>Spiralia</taxon>
        <taxon>Lophotrochozoa</taxon>
        <taxon>Mollusca</taxon>
        <taxon>Gastropoda</taxon>
        <taxon>Heterobranchia</taxon>
        <taxon>Euthyneura</taxon>
        <taxon>Panpulmonata</taxon>
        <taxon>Sacoglossa</taxon>
        <taxon>Placobranchoidea</taxon>
        <taxon>Plakobranchidae</taxon>
        <taxon>Elysia</taxon>
    </lineage>
</organism>
<keyword evidence="3" id="KW-1185">Reference proteome</keyword>
<evidence type="ECO:0000313" key="2">
    <source>
        <dbReference type="EMBL" id="GFS07032.1"/>
    </source>
</evidence>
<comment type="caution">
    <text evidence="2">The sequence shown here is derived from an EMBL/GenBank/DDBJ whole genome shotgun (WGS) entry which is preliminary data.</text>
</comment>
<feature type="region of interest" description="Disordered" evidence="1">
    <location>
        <begin position="63"/>
        <end position="84"/>
    </location>
</feature>
<accession>A0AAV4IDF7</accession>
<dbReference type="Proteomes" id="UP000762676">
    <property type="component" value="Unassembled WGS sequence"/>
</dbReference>
<sequence length="120" mass="13328">MLQDSLHVLATEHHELERTISRRPSVLSSMEEEFFDCDDEEVFSPAGSPVTEEFVDAMSRDVPVNSTSNHASSNHSNGDATPHYGRSTLPVAMFSRSDFSLWSILKQCIGKVSVHGLYSL</sequence>